<comment type="caution">
    <text evidence="2">The sequence shown here is derived from an EMBL/GenBank/DDBJ whole genome shotgun (WGS) entry which is preliminary data.</text>
</comment>
<feature type="region of interest" description="Disordered" evidence="1">
    <location>
        <begin position="27"/>
        <end position="49"/>
    </location>
</feature>
<evidence type="ECO:0008006" key="4">
    <source>
        <dbReference type="Google" id="ProtNLM"/>
    </source>
</evidence>
<dbReference type="Proteomes" id="UP001066276">
    <property type="component" value="Chromosome 11"/>
</dbReference>
<dbReference type="EMBL" id="JANPWB010000015">
    <property type="protein sequence ID" value="KAJ1088461.1"/>
    <property type="molecule type" value="Genomic_DNA"/>
</dbReference>
<sequence>MRAAPSPRRGWCPDPRSLSEARALLGARAERAAESRAPPRSTLTRHVYRDPHEGRIQWGRVAGFLSSLQLSRLLPEQAVALDGPIDVEEIRLALSQMSRNRAPGSDRLPVEYFASLAPHLLQPMLWVFNGAQTRGQLPA</sequence>
<evidence type="ECO:0000313" key="2">
    <source>
        <dbReference type="EMBL" id="KAJ1088461.1"/>
    </source>
</evidence>
<gene>
    <name evidence="2" type="ORF">NDU88_001618</name>
</gene>
<evidence type="ECO:0000256" key="1">
    <source>
        <dbReference type="SAM" id="MobiDB-lite"/>
    </source>
</evidence>
<name>A0AAV7LA00_PLEWA</name>
<proteinExistence type="predicted"/>
<accession>A0AAV7LA00</accession>
<protein>
    <recommendedName>
        <fullName evidence="4">Reverse transcriptase</fullName>
    </recommendedName>
</protein>
<dbReference type="AlphaFoldDB" id="A0AAV7LA00"/>
<reference evidence="2" key="1">
    <citation type="journal article" date="2022" name="bioRxiv">
        <title>Sequencing and chromosome-scale assembly of the giantPleurodeles waltlgenome.</title>
        <authorList>
            <person name="Brown T."/>
            <person name="Elewa A."/>
            <person name="Iarovenko S."/>
            <person name="Subramanian E."/>
            <person name="Araus A.J."/>
            <person name="Petzold A."/>
            <person name="Susuki M."/>
            <person name="Suzuki K.-i.T."/>
            <person name="Hayashi T."/>
            <person name="Toyoda A."/>
            <person name="Oliveira C."/>
            <person name="Osipova E."/>
            <person name="Leigh N.D."/>
            <person name="Simon A."/>
            <person name="Yun M.H."/>
        </authorList>
    </citation>
    <scope>NUCLEOTIDE SEQUENCE</scope>
    <source>
        <strain evidence="2">20211129_DDA</strain>
        <tissue evidence="2">Liver</tissue>
    </source>
</reference>
<evidence type="ECO:0000313" key="3">
    <source>
        <dbReference type="Proteomes" id="UP001066276"/>
    </source>
</evidence>
<keyword evidence="3" id="KW-1185">Reference proteome</keyword>
<organism evidence="2 3">
    <name type="scientific">Pleurodeles waltl</name>
    <name type="common">Iberian ribbed newt</name>
    <dbReference type="NCBI Taxonomy" id="8319"/>
    <lineage>
        <taxon>Eukaryota</taxon>
        <taxon>Metazoa</taxon>
        <taxon>Chordata</taxon>
        <taxon>Craniata</taxon>
        <taxon>Vertebrata</taxon>
        <taxon>Euteleostomi</taxon>
        <taxon>Amphibia</taxon>
        <taxon>Batrachia</taxon>
        <taxon>Caudata</taxon>
        <taxon>Salamandroidea</taxon>
        <taxon>Salamandridae</taxon>
        <taxon>Pleurodelinae</taxon>
        <taxon>Pleurodeles</taxon>
    </lineage>
</organism>